<keyword evidence="1" id="KW-0472">Membrane</keyword>
<feature type="transmembrane region" description="Helical" evidence="1">
    <location>
        <begin position="104"/>
        <end position="123"/>
    </location>
</feature>
<keyword evidence="3" id="KW-1185">Reference proteome</keyword>
<organism evidence="2 3">
    <name type="scientific">Flavobacterium fontis</name>
    <dbReference type="NCBI Taxonomy" id="1124188"/>
    <lineage>
        <taxon>Bacteria</taxon>
        <taxon>Pseudomonadati</taxon>
        <taxon>Bacteroidota</taxon>
        <taxon>Flavobacteriia</taxon>
        <taxon>Flavobacteriales</taxon>
        <taxon>Flavobacteriaceae</taxon>
        <taxon>Flavobacterium</taxon>
    </lineage>
</organism>
<reference evidence="2 3" key="1">
    <citation type="submission" date="2016-11" db="EMBL/GenBank/DDBJ databases">
        <authorList>
            <person name="Jaros S."/>
            <person name="Januszkiewicz K."/>
            <person name="Wedrychowicz H."/>
        </authorList>
    </citation>
    <scope>NUCLEOTIDE SEQUENCE [LARGE SCALE GENOMIC DNA]</scope>
    <source>
        <strain evidence="2 3">DSM 25660</strain>
    </source>
</reference>
<gene>
    <name evidence="2" type="ORF">SAMN05444377_10712</name>
</gene>
<protein>
    <submittedName>
        <fullName evidence="2">Uncharacterized protein</fullName>
    </submittedName>
</protein>
<proteinExistence type="predicted"/>
<feature type="transmembrane region" description="Helical" evidence="1">
    <location>
        <begin position="5"/>
        <end position="25"/>
    </location>
</feature>
<evidence type="ECO:0000313" key="3">
    <source>
        <dbReference type="Proteomes" id="UP000184147"/>
    </source>
</evidence>
<dbReference type="OrthoDB" id="1452995at2"/>
<accession>A0A1M5AWG7</accession>
<evidence type="ECO:0000313" key="2">
    <source>
        <dbReference type="EMBL" id="SHF34282.1"/>
    </source>
</evidence>
<name>A0A1M5AWG7_9FLAO</name>
<dbReference type="STRING" id="1124188.SAMN05444377_10712"/>
<dbReference type="Proteomes" id="UP000184147">
    <property type="component" value="Unassembled WGS sequence"/>
</dbReference>
<sequence length="128" mass="14756">MKINYLHIASIIVSIIGILGIVSSIEEKNEFEKGRKVVMNVIEKPFDCNSINTRNTFIKLEFKGRVYINKVGPNFCDYLEKDAIEVILSPDEQTIYFESEYKNFFSDTISGVMILFIGILCFLKSRKK</sequence>
<dbReference type="RefSeq" id="WP_073362973.1">
    <property type="nucleotide sequence ID" value="NZ_FQVQ01000007.1"/>
</dbReference>
<keyword evidence="1" id="KW-1133">Transmembrane helix</keyword>
<evidence type="ECO:0000256" key="1">
    <source>
        <dbReference type="SAM" id="Phobius"/>
    </source>
</evidence>
<dbReference type="AlphaFoldDB" id="A0A1M5AWG7"/>
<dbReference type="EMBL" id="FQVQ01000007">
    <property type="protein sequence ID" value="SHF34282.1"/>
    <property type="molecule type" value="Genomic_DNA"/>
</dbReference>
<keyword evidence="1" id="KW-0812">Transmembrane</keyword>